<evidence type="ECO:0000313" key="2">
    <source>
        <dbReference type="EMBL" id="MDR7085224.1"/>
    </source>
</evidence>
<comment type="caution">
    <text evidence="2">The sequence shown here is derived from an EMBL/GenBank/DDBJ whole genome shotgun (WGS) entry which is preliminary data.</text>
</comment>
<protein>
    <recommendedName>
        <fullName evidence="4">LPXTG cell wall anchor domain-containing protein</fullName>
    </recommendedName>
</protein>
<sequence length="407" mass="42537">MKRSSALGIVLTLFGGLMIGGMGAASAHVPSISASCSGVHLGGTNYDDTKANTWTATIGGSTTNGTFGDTLNMTIPVPQGGASTSWSATVQAFDGGFSSTESGTVGPCGTVPIPPQPPATVETKDDVSTPDCETLLVTTTHSARSIPFVYVEATNSWVPGTPGAWAVTGTDSRHVTVEECDAPPEPASLAEVRDVVNTPNCENFTTTTDHQSREGIFAFTEATWAWAQTGWTPWVTTSSDVADATQEECPPPEPPEPAATVTTSDSQKCGDAFKSTITSTSTTNWVLDAATRTWSLGEPVVVNATTKTPVAVEACAVTVGTPLLPDTGGPSWLLALLAALFLVCGVSILRSQQVTPAVSSGAQFTGESASGERHGSAHRRITQVVQRITPSLRRRRRYDSVKYRADE</sequence>
<evidence type="ECO:0008006" key="4">
    <source>
        <dbReference type="Google" id="ProtNLM"/>
    </source>
</evidence>
<organism evidence="2 3">
    <name type="scientific">Aeromicrobium panaciterrae</name>
    <dbReference type="NCBI Taxonomy" id="363861"/>
    <lineage>
        <taxon>Bacteria</taxon>
        <taxon>Bacillati</taxon>
        <taxon>Actinomycetota</taxon>
        <taxon>Actinomycetes</taxon>
        <taxon>Propionibacteriales</taxon>
        <taxon>Nocardioidaceae</taxon>
        <taxon>Aeromicrobium</taxon>
    </lineage>
</organism>
<reference evidence="2 3" key="1">
    <citation type="submission" date="2023-07" db="EMBL/GenBank/DDBJ databases">
        <title>Sorghum-associated microbial communities from plants grown in Nebraska, USA.</title>
        <authorList>
            <person name="Schachtman D."/>
        </authorList>
    </citation>
    <scope>NUCLEOTIDE SEQUENCE [LARGE SCALE GENOMIC DNA]</scope>
    <source>
        <strain evidence="2 3">BE248</strain>
    </source>
</reference>
<dbReference type="EMBL" id="JAVDWH010000001">
    <property type="protein sequence ID" value="MDR7085224.1"/>
    <property type="molecule type" value="Genomic_DNA"/>
</dbReference>
<proteinExistence type="predicted"/>
<evidence type="ECO:0000256" key="1">
    <source>
        <dbReference type="SAM" id="MobiDB-lite"/>
    </source>
</evidence>
<dbReference type="Proteomes" id="UP001257739">
    <property type="component" value="Unassembled WGS sequence"/>
</dbReference>
<name>A0ABU1UJ66_9ACTN</name>
<dbReference type="RefSeq" id="WP_309965135.1">
    <property type="nucleotide sequence ID" value="NZ_JAVDWH010000001.1"/>
</dbReference>
<accession>A0ABU1UJ66</accession>
<feature type="region of interest" description="Disordered" evidence="1">
    <location>
        <begin position="244"/>
        <end position="266"/>
    </location>
</feature>
<gene>
    <name evidence="2" type="ORF">J2X11_000063</name>
</gene>
<evidence type="ECO:0000313" key="3">
    <source>
        <dbReference type="Proteomes" id="UP001257739"/>
    </source>
</evidence>
<keyword evidence="3" id="KW-1185">Reference proteome</keyword>